<dbReference type="Gene3D" id="3.40.50.150">
    <property type="entry name" value="Vaccinia Virus protein VP39"/>
    <property type="match status" value="1"/>
</dbReference>
<comment type="catalytic activity">
    <reaction evidence="7">
        <text>[protein]-L-isoaspartate + S-adenosyl-L-methionine = [protein]-L-isoaspartate alpha-methyl ester + S-adenosyl-L-homocysteine</text>
        <dbReference type="Rhea" id="RHEA:12705"/>
        <dbReference type="Rhea" id="RHEA-COMP:12143"/>
        <dbReference type="Rhea" id="RHEA-COMP:12144"/>
        <dbReference type="ChEBI" id="CHEBI:57856"/>
        <dbReference type="ChEBI" id="CHEBI:59789"/>
        <dbReference type="ChEBI" id="CHEBI:90596"/>
        <dbReference type="ChEBI" id="CHEBI:90598"/>
        <dbReference type="EC" id="2.1.1.77"/>
    </reaction>
</comment>
<proteinExistence type="inferred from homology"/>
<evidence type="ECO:0000313" key="9">
    <source>
        <dbReference type="Proteomes" id="UP000183107"/>
    </source>
</evidence>
<comment type="similarity">
    <text evidence="2 7">Belongs to the methyltransferase superfamily. L-isoaspartyl/D-aspartyl protein methyltransferase family.</text>
</comment>
<dbReference type="GO" id="GO:0004719">
    <property type="term" value="F:protein-L-isoaspartate (D-aspartate) O-methyltransferase activity"/>
    <property type="evidence" value="ECO:0007669"/>
    <property type="project" value="UniProtKB-UniRule"/>
</dbReference>
<dbReference type="GO" id="GO:0030091">
    <property type="term" value="P:protein repair"/>
    <property type="evidence" value="ECO:0007669"/>
    <property type="project" value="UniProtKB-UniRule"/>
</dbReference>
<sequence length="220" mass="24389">MNSHHSGIGMTSQRTRARMIERLRSQGIADEVVLAAMAAIPRHIFVEEVLANRAYDDVSLPINFGQTISSPFTVARMSELLRAGSILGRVLEIGSGCGYQTAVLAQLAREVYSVERVGPLLTRTRTRLRELRLNNIRLRHADGLLGLSEAAPFDGIMLTAGTPHIPPPLLEQLAVHGKIVFPKGSQDQFLCVIERNLQGYTETIFDEVKFVPMMSGIWKR</sequence>
<name>A0A1I5AGY1_9PROT</name>
<dbReference type="PROSITE" id="PS01279">
    <property type="entry name" value="PCMT"/>
    <property type="match status" value="1"/>
</dbReference>
<evidence type="ECO:0000256" key="7">
    <source>
        <dbReference type="HAMAP-Rule" id="MF_00090"/>
    </source>
</evidence>
<dbReference type="FunFam" id="3.40.50.150:FF:000010">
    <property type="entry name" value="Protein-L-isoaspartate O-methyltransferase"/>
    <property type="match status" value="1"/>
</dbReference>
<dbReference type="Pfam" id="PF01135">
    <property type="entry name" value="PCMT"/>
    <property type="match status" value="1"/>
</dbReference>
<dbReference type="PANTHER" id="PTHR11579">
    <property type="entry name" value="PROTEIN-L-ISOASPARTATE O-METHYLTRANSFERASE"/>
    <property type="match status" value="1"/>
</dbReference>
<keyword evidence="4 7" id="KW-0489">Methyltransferase</keyword>
<gene>
    <name evidence="7" type="primary">pcm</name>
    <name evidence="8" type="ORF">SAMN05216386_1386</name>
</gene>
<dbReference type="SUPFAM" id="SSF53335">
    <property type="entry name" value="S-adenosyl-L-methionine-dependent methyltransferases"/>
    <property type="match status" value="1"/>
</dbReference>
<comment type="function">
    <text evidence="7">Catalyzes the methyl esterification of L-isoaspartyl residues in peptides and proteins that result from spontaneous decomposition of normal L-aspartyl and L-asparaginyl residues. It plays a role in the repair and/or degradation of damaged proteins.</text>
</comment>
<keyword evidence="9" id="KW-1185">Reference proteome</keyword>
<dbReference type="InterPro" id="IPR029063">
    <property type="entry name" value="SAM-dependent_MTases_sf"/>
</dbReference>
<dbReference type="HAMAP" id="MF_00090">
    <property type="entry name" value="PIMT"/>
    <property type="match status" value="1"/>
</dbReference>
<dbReference type="GO" id="GO:0032259">
    <property type="term" value="P:methylation"/>
    <property type="evidence" value="ECO:0007669"/>
    <property type="project" value="UniProtKB-KW"/>
</dbReference>
<keyword evidence="6 7" id="KW-0949">S-adenosyl-L-methionine</keyword>
<dbReference type="EMBL" id="FOVJ01000002">
    <property type="protein sequence ID" value="SFN61697.1"/>
    <property type="molecule type" value="Genomic_DNA"/>
</dbReference>
<dbReference type="InterPro" id="IPR000682">
    <property type="entry name" value="PCMT"/>
</dbReference>
<keyword evidence="5 7" id="KW-0808">Transferase</keyword>
<evidence type="ECO:0000256" key="2">
    <source>
        <dbReference type="ARBA" id="ARBA00005369"/>
    </source>
</evidence>
<organism evidence="8 9">
    <name type="scientific">Nitrosospira briensis</name>
    <dbReference type="NCBI Taxonomy" id="35799"/>
    <lineage>
        <taxon>Bacteria</taxon>
        <taxon>Pseudomonadati</taxon>
        <taxon>Pseudomonadota</taxon>
        <taxon>Betaproteobacteria</taxon>
        <taxon>Nitrosomonadales</taxon>
        <taxon>Nitrosomonadaceae</taxon>
        <taxon>Nitrosospira</taxon>
    </lineage>
</organism>
<dbReference type="GO" id="GO:0005737">
    <property type="term" value="C:cytoplasm"/>
    <property type="evidence" value="ECO:0007669"/>
    <property type="project" value="UniProtKB-SubCell"/>
</dbReference>
<dbReference type="STRING" id="1266925.GCA_000619905_01189"/>
<feature type="active site" evidence="7">
    <location>
        <position position="69"/>
    </location>
</feature>
<dbReference type="NCBIfam" id="TIGR00080">
    <property type="entry name" value="pimt"/>
    <property type="match status" value="1"/>
</dbReference>
<evidence type="ECO:0000256" key="6">
    <source>
        <dbReference type="ARBA" id="ARBA00022691"/>
    </source>
</evidence>
<dbReference type="AlphaFoldDB" id="A0A1I5AGY1"/>
<evidence type="ECO:0000313" key="8">
    <source>
        <dbReference type="EMBL" id="SFN61697.1"/>
    </source>
</evidence>
<dbReference type="CDD" id="cd02440">
    <property type="entry name" value="AdoMet_MTases"/>
    <property type="match status" value="1"/>
</dbReference>
<keyword evidence="3 7" id="KW-0963">Cytoplasm</keyword>
<dbReference type="NCBIfam" id="NF001453">
    <property type="entry name" value="PRK00312.1"/>
    <property type="match status" value="1"/>
</dbReference>
<accession>A0A1I5AGY1</accession>
<protein>
    <recommendedName>
        <fullName evidence="7">Protein-L-isoaspartate O-methyltransferase</fullName>
        <ecNumber evidence="7">2.1.1.77</ecNumber>
    </recommendedName>
    <alternativeName>
        <fullName evidence="7">L-isoaspartyl protein carboxyl methyltransferase</fullName>
    </alternativeName>
    <alternativeName>
        <fullName evidence="7">Protein L-isoaspartyl methyltransferase</fullName>
    </alternativeName>
    <alternativeName>
        <fullName evidence="7">Protein-beta-aspartate methyltransferase</fullName>
        <shortName evidence="7">PIMT</shortName>
    </alternativeName>
</protein>
<dbReference type="OrthoDB" id="9810066at2"/>
<evidence type="ECO:0000256" key="3">
    <source>
        <dbReference type="ARBA" id="ARBA00022490"/>
    </source>
</evidence>
<dbReference type="RefSeq" id="WP_074796532.1">
    <property type="nucleotide sequence ID" value="NZ_FOVJ01000002.1"/>
</dbReference>
<evidence type="ECO:0000256" key="4">
    <source>
        <dbReference type="ARBA" id="ARBA00022603"/>
    </source>
</evidence>
<dbReference type="Proteomes" id="UP000183107">
    <property type="component" value="Unassembled WGS sequence"/>
</dbReference>
<evidence type="ECO:0000256" key="5">
    <source>
        <dbReference type="ARBA" id="ARBA00022679"/>
    </source>
</evidence>
<reference evidence="9" key="1">
    <citation type="submission" date="2016-10" db="EMBL/GenBank/DDBJ databases">
        <authorList>
            <person name="Varghese N."/>
        </authorList>
    </citation>
    <scope>NUCLEOTIDE SEQUENCE [LARGE SCALE GENOMIC DNA]</scope>
    <source>
        <strain evidence="9">Nsp8</strain>
    </source>
</reference>
<dbReference type="EC" id="2.1.1.77" evidence="7"/>
<evidence type="ECO:0000256" key="1">
    <source>
        <dbReference type="ARBA" id="ARBA00004496"/>
    </source>
</evidence>
<dbReference type="PANTHER" id="PTHR11579:SF0">
    <property type="entry name" value="PROTEIN-L-ISOASPARTATE(D-ASPARTATE) O-METHYLTRANSFERASE"/>
    <property type="match status" value="1"/>
</dbReference>
<comment type="subcellular location">
    <subcellularLocation>
        <location evidence="1 7">Cytoplasm</location>
    </subcellularLocation>
</comment>